<evidence type="ECO:0008006" key="6">
    <source>
        <dbReference type="Google" id="ProtNLM"/>
    </source>
</evidence>
<dbReference type="InterPro" id="IPR057235">
    <property type="entry name" value="DUF7913"/>
</dbReference>
<evidence type="ECO:0000313" key="5">
    <source>
        <dbReference type="Proteomes" id="UP000594263"/>
    </source>
</evidence>
<dbReference type="PANTHER" id="PTHR33913">
    <property type="entry name" value="ALEURONE LAYER MORPHOGENESIS PROTEIN"/>
    <property type="match status" value="1"/>
</dbReference>
<evidence type="ECO:0000256" key="1">
    <source>
        <dbReference type="SAM" id="Coils"/>
    </source>
</evidence>
<dbReference type="InterPro" id="IPR057237">
    <property type="entry name" value="DUF7915"/>
</dbReference>
<dbReference type="SUPFAM" id="SSF54768">
    <property type="entry name" value="dsRNA-binding domain-like"/>
    <property type="match status" value="1"/>
</dbReference>
<dbReference type="Proteomes" id="UP000594263">
    <property type="component" value="Unplaced"/>
</dbReference>
<accession>A0A7N0U5S4</accession>
<dbReference type="EnsemblPlants" id="Kaladp0053s0543.1.v1.1">
    <property type="protein sequence ID" value="Kaladp0053s0543.1.v1.1"/>
    <property type="gene ID" value="Kaladp0053s0543.v1.1"/>
</dbReference>
<dbReference type="Gene3D" id="3.30.160.20">
    <property type="match status" value="1"/>
</dbReference>
<evidence type="ECO:0000313" key="4">
    <source>
        <dbReference type="EnsemblPlants" id="Kaladp0053s0543.1.v1.1"/>
    </source>
</evidence>
<organism evidence="4 5">
    <name type="scientific">Kalanchoe fedtschenkoi</name>
    <name type="common">Lavender scallops</name>
    <name type="synonym">South American air plant</name>
    <dbReference type="NCBI Taxonomy" id="63787"/>
    <lineage>
        <taxon>Eukaryota</taxon>
        <taxon>Viridiplantae</taxon>
        <taxon>Streptophyta</taxon>
        <taxon>Embryophyta</taxon>
        <taxon>Tracheophyta</taxon>
        <taxon>Spermatophyta</taxon>
        <taxon>Magnoliopsida</taxon>
        <taxon>eudicotyledons</taxon>
        <taxon>Gunneridae</taxon>
        <taxon>Pentapetalae</taxon>
        <taxon>Saxifragales</taxon>
        <taxon>Crassulaceae</taxon>
        <taxon>Kalanchoe</taxon>
    </lineage>
</organism>
<dbReference type="Pfam" id="PF25500">
    <property type="entry name" value="DUF7913"/>
    <property type="match status" value="1"/>
</dbReference>
<dbReference type="OMA" id="KEACDTC"/>
<keyword evidence="5" id="KW-1185">Reference proteome</keyword>
<dbReference type="Gramene" id="Kaladp0053s0543.1.v1.1">
    <property type="protein sequence ID" value="Kaladp0053s0543.1.v1.1"/>
    <property type="gene ID" value="Kaladp0053s0543.v1.1"/>
</dbReference>
<proteinExistence type="predicted"/>
<dbReference type="AlphaFoldDB" id="A0A7N0U5S4"/>
<name>A0A7N0U5S4_KALFE</name>
<feature type="coiled-coil region" evidence="1">
    <location>
        <begin position="536"/>
        <end position="563"/>
    </location>
</feature>
<evidence type="ECO:0000259" key="2">
    <source>
        <dbReference type="Pfam" id="PF25500"/>
    </source>
</evidence>
<evidence type="ECO:0000259" key="3">
    <source>
        <dbReference type="Pfam" id="PF25502"/>
    </source>
</evidence>
<sequence>MLVATMQHASRSVSLLNSYSVASVHDSPSPPFFPAASLPRRTFLAAHLYFVPLSTFSSPSITMEDKDDQVCPTEDAVAAFMDFFLQPLLPVKSAKAHAPTAAQQEAVANQAHAVVVLYNYYHRKQHPHLEFLDFVSFCELMVILKPNMLAYMKFMQLSNDKETEDLDMEKHMSLTEKRVMDACCICKQSDTVKGTPIIKGLAVCKVAVLLVDAGRENCFLRFSYITKGAWSLIEKEVDAVTFSNHGCKSHVQPKGFYMRKRATQKPMNSEDSRFQKIALSAIVEATVIKQANLEVLESHHVHSLNKERAVVRFFIVKCTKPFSENITPVPIRYVIDSLQGPLVKRDCISWSVTEAVAYFHMFPYAAIMSEWLSRDLIAASRVSSVDKSHIAREPSDAPAVEGSDGLTSASGSAILVDTKINTNNVFQKGGTVEKVIPDIPMAEQQQFGDTFCALSQKNGYSSQSNIKVKDELAETKFHSNSSEDKVFDGNTRNSGVVEHDDCGPNKDFSGISQATEPKCVLHAIASSRNMLSQSALKVVLRKREKLTQQRRDIEDEIALCDQTIQSILSGREDDLAIKLESLMEACSDMNLTSPIQSRDGILPKYDDETSVVPMPLKRKRTNDTTPLLQNPCKQLDEMCHENNWTMPNYCVSQTRGGFQGRITVTGEGFELSESGDWFSNLFEARESAAKHILDKLCCVNTKAR</sequence>
<dbReference type="PANTHER" id="PTHR33913:SF1">
    <property type="entry name" value="DRBM DOMAIN-CONTAINING PROTEIN"/>
    <property type="match status" value="1"/>
</dbReference>
<keyword evidence="1" id="KW-0175">Coiled coil</keyword>
<reference evidence="4" key="1">
    <citation type="submission" date="2021-01" db="UniProtKB">
        <authorList>
            <consortium name="EnsemblPlants"/>
        </authorList>
    </citation>
    <scope>IDENTIFICATION</scope>
</reference>
<protein>
    <recommendedName>
        <fullName evidence="6">DRBM domain-containing protein</fullName>
    </recommendedName>
</protein>
<feature type="domain" description="DUF7915" evidence="3">
    <location>
        <begin position="226"/>
        <end position="374"/>
    </location>
</feature>
<feature type="domain" description="DUF7913" evidence="2">
    <location>
        <begin position="69"/>
        <end position="189"/>
    </location>
</feature>
<dbReference type="Pfam" id="PF25502">
    <property type="entry name" value="DUF7915"/>
    <property type="match status" value="1"/>
</dbReference>